<dbReference type="AlphaFoldDB" id="A0A2U8GL79"/>
<evidence type="ECO:0000313" key="1">
    <source>
        <dbReference type="EMBL" id="AWI74329.1"/>
    </source>
</evidence>
<dbReference type="KEGG" id="acom:CEW83_03090"/>
<name>A0A2U8GL79_9RHOO</name>
<protein>
    <submittedName>
        <fullName evidence="1">Uncharacterized protein</fullName>
    </submittedName>
</protein>
<gene>
    <name evidence="1" type="ORF">CEW83_03090</name>
</gene>
<accession>A0A2U8GL79</accession>
<reference evidence="1 2" key="1">
    <citation type="submission" date="2017-06" db="EMBL/GenBank/DDBJ databases">
        <title>Azoarcus.</title>
        <authorList>
            <person name="Woo J.-H."/>
            <person name="Kim H.-S."/>
        </authorList>
    </citation>
    <scope>NUCLEOTIDE SEQUENCE [LARGE SCALE GENOMIC DNA]</scope>
    <source>
        <strain evidence="1 2">TSPY31</strain>
    </source>
</reference>
<evidence type="ECO:0000313" key="2">
    <source>
        <dbReference type="Proteomes" id="UP000244930"/>
    </source>
</evidence>
<keyword evidence="2" id="KW-1185">Reference proteome</keyword>
<proteinExistence type="predicted"/>
<organism evidence="1 2">
    <name type="scientific">Parazoarcus communis</name>
    <dbReference type="NCBI Taxonomy" id="41977"/>
    <lineage>
        <taxon>Bacteria</taxon>
        <taxon>Pseudomonadati</taxon>
        <taxon>Pseudomonadota</taxon>
        <taxon>Betaproteobacteria</taxon>
        <taxon>Rhodocyclales</taxon>
        <taxon>Zoogloeaceae</taxon>
        <taxon>Parazoarcus</taxon>
    </lineage>
</organism>
<dbReference type="Proteomes" id="UP000244930">
    <property type="component" value="Chromosome"/>
</dbReference>
<dbReference type="EMBL" id="CP022187">
    <property type="protein sequence ID" value="AWI74329.1"/>
    <property type="molecule type" value="Genomic_DNA"/>
</dbReference>
<sequence length="92" mass="9516">MDMSKFHLHIDHLSLPPGFSPAQQRDYIAALEQQIAARIASGVSASSLVPARSSVKTGSTADLRAETLARTTVEALNIKPPAGGTGTGGETS</sequence>